<dbReference type="Proteomes" id="UP001387364">
    <property type="component" value="Chromosome"/>
</dbReference>
<dbReference type="Gene3D" id="3.30.450.40">
    <property type="match status" value="1"/>
</dbReference>
<dbReference type="InterPro" id="IPR003018">
    <property type="entry name" value="GAF"/>
</dbReference>
<dbReference type="SUPFAM" id="SSF52540">
    <property type="entry name" value="P-loop containing nucleoside triphosphate hydrolases"/>
    <property type="match status" value="1"/>
</dbReference>
<feature type="domain" description="Sigma-54 factor interaction" evidence="6">
    <location>
        <begin position="316"/>
        <end position="543"/>
    </location>
</feature>
<dbReference type="InterPro" id="IPR025662">
    <property type="entry name" value="Sigma_54_int_dom_ATP-bd_1"/>
</dbReference>
<dbReference type="RefSeq" id="WP_338754287.1">
    <property type="nucleotide sequence ID" value="NZ_CP147404.1"/>
</dbReference>
<reference evidence="7 8" key="1">
    <citation type="submission" date="2024-02" db="EMBL/GenBank/DDBJ databases">
        <title>Seven novel Bacillus-like species.</title>
        <authorList>
            <person name="Liu G."/>
        </authorList>
    </citation>
    <scope>NUCLEOTIDE SEQUENCE [LARGE SCALE GENOMIC DNA]</scope>
    <source>
        <strain evidence="7 8">FJAT-52991</strain>
    </source>
</reference>
<dbReference type="InterPro" id="IPR025944">
    <property type="entry name" value="Sigma_54_int_dom_CS"/>
</dbReference>
<dbReference type="Gene3D" id="1.10.8.60">
    <property type="match status" value="1"/>
</dbReference>
<dbReference type="Pfam" id="PF01590">
    <property type="entry name" value="GAF"/>
    <property type="match status" value="1"/>
</dbReference>
<dbReference type="Gene3D" id="1.10.10.60">
    <property type="entry name" value="Homeodomain-like"/>
    <property type="match status" value="1"/>
</dbReference>
<dbReference type="InterPro" id="IPR002078">
    <property type="entry name" value="Sigma_54_int"/>
</dbReference>
<dbReference type="InterPro" id="IPR058031">
    <property type="entry name" value="AAA_lid_NorR"/>
</dbReference>
<keyword evidence="8" id="KW-1185">Reference proteome</keyword>
<dbReference type="Pfam" id="PF02954">
    <property type="entry name" value="HTH_8"/>
    <property type="match status" value="1"/>
</dbReference>
<evidence type="ECO:0000256" key="1">
    <source>
        <dbReference type="ARBA" id="ARBA00022741"/>
    </source>
</evidence>
<evidence type="ECO:0000256" key="4">
    <source>
        <dbReference type="ARBA" id="ARBA00023125"/>
    </source>
</evidence>
<dbReference type="PROSITE" id="PS00675">
    <property type="entry name" value="SIGMA54_INTERACT_1"/>
    <property type="match status" value="1"/>
</dbReference>
<dbReference type="EMBL" id="CP147404">
    <property type="protein sequence ID" value="WXB94536.1"/>
    <property type="molecule type" value="Genomic_DNA"/>
</dbReference>
<dbReference type="PROSITE" id="PS00688">
    <property type="entry name" value="SIGMA54_INTERACT_3"/>
    <property type="match status" value="1"/>
</dbReference>
<evidence type="ECO:0000256" key="5">
    <source>
        <dbReference type="ARBA" id="ARBA00023163"/>
    </source>
</evidence>
<dbReference type="CDD" id="cd00009">
    <property type="entry name" value="AAA"/>
    <property type="match status" value="1"/>
</dbReference>
<dbReference type="Pfam" id="PF00158">
    <property type="entry name" value="Sigma54_activat"/>
    <property type="match status" value="1"/>
</dbReference>
<evidence type="ECO:0000313" key="7">
    <source>
        <dbReference type="EMBL" id="WXB94536.1"/>
    </source>
</evidence>
<name>A0ABZ2NA95_9BACI</name>
<keyword evidence="5" id="KW-0804">Transcription</keyword>
<accession>A0ABZ2NA95</accession>
<dbReference type="PANTHER" id="PTHR32071">
    <property type="entry name" value="TRANSCRIPTIONAL REGULATORY PROTEIN"/>
    <property type="match status" value="1"/>
</dbReference>
<evidence type="ECO:0000256" key="2">
    <source>
        <dbReference type="ARBA" id="ARBA00022840"/>
    </source>
</evidence>
<keyword evidence="3" id="KW-0805">Transcription regulation</keyword>
<keyword evidence="2" id="KW-0067">ATP-binding</keyword>
<organism evidence="7 8">
    <name type="scientific">Bacillus kandeliae</name>
    <dbReference type="NCBI Taxonomy" id="3129297"/>
    <lineage>
        <taxon>Bacteria</taxon>
        <taxon>Bacillati</taxon>
        <taxon>Bacillota</taxon>
        <taxon>Bacilli</taxon>
        <taxon>Bacillales</taxon>
        <taxon>Bacillaceae</taxon>
        <taxon>Bacillus</taxon>
    </lineage>
</organism>
<protein>
    <submittedName>
        <fullName evidence="7">Sigma-54-dependent Fis family transcriptional regulator</fullName>
    </submittedName>
</protein>
<keyword evidence="4" id="KW-0238">DNA-binding</keyword>
<evidence type="ECO:0000259" key="6">
    <source>
        <dbReference type="PROSITE" id="PS50045"/>
    </source>
</evidence>
<proteinExistence type="predicted"/>
<sequence>MRNSHFRLVNQEVSKTITESWKRSRKSKVSETLNSAPLVLTEEDIKKIKHCGDLYQSFSSVYSRMEREIEDCYALGLADESGRMIGVRMKGKLHDQLREANFYPGANWQEEVTGTNAIGTALAAKKPVTIHTAEHFCDAWKAFSCAGVPIFHPVKKKVIGILDLTSNDEHFHKQSLLLTKAIVEGVQLDMMNRLYEKYNVLKERFNEKRKEIKNDWLIVFDDQGEMIASNRASEPFHYIWKFDFDWITYFHQLQNNRKVDRVNESIPFLHGQPHGKIHPIVHTQKVIGIIVQLPKKTSPSMTSKMTNKTFQIENGVIGHSAPLQSLLSKLEKVAPSHASVLLTGESGTGKEVFSRLLHQLSGRKEKPFITFNCSSLNHELAASELFGYAPGSFTGGLKEGKKGLFEAADGGVLFLDEIGEIPLTVQPLLLRVLQEKEVLRVGEYKSRKVDVRIIAATNRDLKQMVREGTFREDLYYRLSVISLPIPPLRERKEDILLLANYFLEKCQPARRIQFSESVVKVLQTYDWPGNVRELRNVIEYSILFVDEHIIEMHHLPDYLQEHVFIPSVLTNKLQDISGEKHERENIIQMLKQTNFNVTKAAKMLGFSRGTLYNRLRKYNISY</sequence>
<dbReference type="PROSITE" id="PS50045">
    <property type="entry name" value="SIGMA54_INTERACT_4"/>
    <property type="match status" value="1"/>
</dbReference>
<evidence type="ECO:0000313" key="8">
    <source>
        <dbReference type="Proteomes" id="UP001387364"/>
    </source>
</evidence>
<dbReference type="SMART" id="SM00382">
    <property type="entry name" value="AAA"/>
    <property type="match status" value="1"/>
</dbReference>
<dbReference type="InterPro" id="IPR003593">
    <property type="entry name" value="AAA+_ATPase"/>
</dbReference>
<dbReference type="Gene3D" id="3.40.50.300">
    <property type="entry name" value="P-loop containing nucleotide triphosphate hydrolases"/>
    <property type="match status" value="1"/>
</dbReference>
<dbReference type="InterPro" id="IPR029016">
    <property type="entry name" value="GAF-like_dom_sf"/>
</dbReference>
<dbReference type="SUPFAM" id="SSF46689">
    <property type="entry name" value="Homeodomain-like"/>
    <property type="match status" value="1"/>
</dbReference>
<dbReference type="InterPro" id="IPR002197">
    <property type="entry name" value="HTH_Fis"/>
</dbReference>
<gene>
    <name evidence="7" type="ORF">WDJ61_07895</name>
</gene>
<dbReference type="Pfam" id="PF25601">
    <property type="entry name" value="AAA_lid_14"/>
    <property type="match status" value="1"/>
</dbReference>
<keyword evidence="1" id="KW-0547">Nucleotide-binding</keyword>
<evidence type="ECO:0000256" key="3">
    <source>
        <dbReference type="ARBA" id="ARBA00023015"/>
    </source>
</evidence>
<dbReference type="PRINTS" id="PR01590">
    <property type="entry name" value="HTHFIS"/>
</dbReference>
<dbReference type="InterPro" id="IPR027417">
    <property type="entry name" value="P-loop_NTPase"/>
</dbReference>
<dbReference type="InterPro" id="IPR009057">
    <property type="entry name" value="Homeodomain-like_sf"/>
</dbReference>
<dbReference type="PANTHER" id="PTHR32071:SF57">
    <property type="entry name" value="C4-DICARBOXYLATE TRANSPORT TRANSCRIPTIONAL REGULATORY PROTEIN DCTD"/>
    <property type="match status" value="1"/>
</dbReference>